<sequence>MTNTHRVLAALALTAALLTTAGAAHADTPDSTGGQATDQAGSAAAQEGGNGLLGKAGEVLAPVTGLLDLNT</sequence>
<feature type="region of interest" description="Disordered" evidence="1">
    <location>
        <begin position="24"/>
        <end position="54"/>
    </location>
</feature>
<evidence type="ECO:0000313" key="4">
    <source>
        <dbReference type="Proteomes" id="UP001501455"/>
    </source>
</evidence>
<proteinExistence type="predicted"/>
<evidence type="ECO:0000313" key="3">
    <source>
        <dbReference type="EMBL" id="GAA3502824.1"/>
    </source>
</evidence>
<reference evidence="4" key="1">
    <citation type="journal article" date="2019" name="Int. J. Syst. Evol. Microbiol.">
        <title>The Global Catalogue of Microorganisms (GCM) 10K type strain sequencing project: providing services to taxonomists for standard genome sequencing and annotation.</title>
        <authorList>
            <consortium name="The Broad Institute Genomics Platform"/>
            <consortium name="The Broad Institute Genome Sequencing Center for Infectious Disease"/>
            <person name="Wu L."/>
            <person name="Ma J."/>
        </authorList>
    </citation>
    <scope>NUCLEOTIDE SEQUENCE [LARGE SCALE GENOMIC DNA]</scope>
    <source>
        <strain evidence="4">JCM 4816</strain>
    </source>
</reference>
<protein>
    <recommendedName>
        <fullName evidence="5">ATP-binding protein</fullName>
    </recommendedName>
</protein>
<comment type="caution">
    <text evidence="3">The sequence shown here is derived from an EMBL/GenBank/DDBJ whole genome shotgun (WGS) entry which is preliminary data.</text>
</comment>
<keyword evidence="4" id="KW-1185">Reference proteome</keyword>
<keyword evidence="2" id="KW-0732">Signal</keyword>
<dbReference type="Proteomes" id="UP001501455">
    <property type="component" value="Unassembled WGS sequence"/>
</dbReference>
<accession>A0ABP6U7C2</accession>
<feature type="chain" id="PRO_5045158559" description="ATP-binding protein" evidence="2">
    <location>
        <begin position="27"/>
        <end position="71"/>
    </location>
</feature>
<evidence type="ECO:0000256" key="1">
    <source>
        <dbReference type="SAM" id="MobiDB-lite"/>
    </source>
</evidence>
<evidence type="ECO:0008006" key="5">
    <source>
        <dbReference type="Google" id="ProtNLM"/>
    </source>
</evidence>
<gene>
    <name evidence="3" type="ORF">GCM10019016_099330</name>
</gene>
<dbReference type="RefSeq" id="WP_345583794.1">
    <property type="nucleotide sequence ID" value="NZ_BAAAXF010000071.1"/>
</dbReference>
<name>A0ABP6U7C2_9ACTN</name>
<feature type="signal peptide" evidence="2">
    <location>
        <begin position="1"/>
        <end position="26"/>
    </location>
</feature>
<evidence type="ECO:0000256" key="2">
    <source>
        <dbReference type="SAM" id="SignalP"/>
    </source>
</evidence>
<feature type="compositionally biased region" description="Polar residues" evidence="1">
    <location>
        <begin position="29"/>
        <end position="40"/>
    </location>
</feature>
<organism evidence="3 4">
    <name type="scientific">Streptomyces prasinosporus</name>
    <dbReference type="NCBI Taxonomy" id="68256"/>
    <lineage>
        <taxon>Bacteria</taxon>
        <taxon>Bacillati</taxon>
        <taxon>Actinomycetota</taxon>
        <taxon>Actinomycetes</taxon>
        <taxon>Kitasatosporales</taxon>
        <taxon>Streptomycetaceae</taxon>
        <taxon>Streptomyces</taxon>
        <taxon>Streptomyces albogriseolus group</taxon>
    </lineage>
</organism>
<dbReference type="EMBL" id="BAAAXF010000071">
    <property type="protein sequence ID" value="GAA3502824.1"/>
    <property type="molecule type" value="Genomic_DNA"/>
</dbReference>